<dbReference type="EMBL" id="JAJMLW010000002">
    <property type="protein sequence ID" value="MCI2241761.1"/>
    <property type="molecule type" value="Genomic_DNA"/>
</dbReference>
<feature type="transmembrane region" description="Helical" evidence="1">
    <location>
        <begin position="522"/>
        <end position="543"/>
    </location>
</feature>
<sequence>MTAARARGVATAVGWAALGFALPVAMLAALSAWGGVYPFGPASFLTEDLLYQYVDFFTWFRAVLLGDESLLYSTAQALGANTWGLYSYYLASPFNLLVALFPVEGVTLFTWVITALKLGCVQLAMTWFLRRRFGLSRGAALALALAFTWSSWTATQLRNPLWLDALICLPLMAAGAWALVREGRWRLLVGATAASIIVCWYTGYMTILFLCCYAVFECYLRCVDEPGFGWRGVARTAARFAAAMAGALALAAFTFLPTVLAMTGDVSGRIAGEAAAGGVRWATALKLGGAMLALAAVGVGAALAALRWTRAPKRRRLRPRLAAGLLALAALALVALAKTHLLGVTCAFGELLAGLFTGGWRVSEVPQVSAGAAALVLAVAFLGCRAIDPRKRVAAAWLGFALLASVWVTVLYCVWCGFRAPNGFYSRIGFFFVFLLVWMAAAALAEGRAGRLPRERVWVGAGLVAALSAALAAAGQLPGDAALMDVASAALVALLACGGLPPARLASGAGDGGAPAPARRRLLAAGLAVLVAAELLFGAHLAWSQLYGVFSQEGQDAYAADSRSAQAALAAEDPGFYRVSKTYTRAIDVALNEGLATGYRDLSSYCSAHDGAAIYFLNSLGYSQEGQFSTRYAEPILPSDALLGVRYVWSETEPAGFVPTAQTSALTGARLYRDPYALPLGYLVSADAEGFTFDELGDPFTRQNAFASALVGRPVELFRPCEAVEEAAADGTRRWRAQVPAGAIGYAYVEASRRAGECELSVDGGEPVLENARFQQSVHALTGVTEEPAEVSVALAFTNEGEGLAGDAAEARQAQDAATCLLWCLDLEALQELVGELGAHPLEVEAFSGAGIAGTVDAGAEGGLLMVSVPNDPGWTARVDGQVVETADIAGGALTGVPVGPGESRVEMTYLTPGLVPGCAVSAVALAAVVTLALRGRRGARSL</sequence>
<keyword evidence="3" id="KW-1185">Reference proteome</keyword>
<keyword evidence="1" id="KW-1133">Transmembrane helix</keyword>
<dbReference type="Pfam" id="PF09586">
    <property type="entry name" value="YfhO"/>
    <property type="match status" value="3"/>
</dbReference>
<proteinExistence type="predicted"/>
<dbReference type="InterPro" id="IPR018580">
    <property type="entry name" value="Uncharacterised_YfhO"/>
</dbReference>
<feature type="transmembrane region" description="Helical" evidence="1">
    <location>
        <begin position="85"/>
        <end position="103"/>
    </location>
</feature>
<dbReference type="PANTHER" id="PTHR38454">
    <property type="entry name" value="INTEGRAL MEMBRANE PROTEIN-RELATED"/>
    <property type="match status" value="1"/>
</dbReference>
<evidence type="ECO:0000256" key="1">
    <source>
        <dbReference type="SAM" id="Phobius"/>
    </source>
</evidence>
<dbReference type="RefSeq" id="WP_242164318.1">
    <property type="nucleotide sequence ID" value="NZ_JAJMLW010000002.1"/>
</dbReference>
<feature type="transmembrane region" description="Helical" evidence="1">
    <location>
        <begin position="457"/>
        <end position="475"/>
    </location>
</feature>
<feature type="transmembrane region" description="Helical" evidence="1">
    <location>
        <begin position="187"/>
        <end position="216"/>
    </location>
</feature>
<keyword evidence="1" id="KW-0472">Membrane</keyword>
<dbReference type="Proteomes" id="UP001430755">
    <property type="component" value="Unassembled WGS sequence"/>
</dbReference>
<feature type="transmembrane region" description="Helical" evidence="1">
    <location>
        <begin position="12"/>
        <end position="36"/>
    </location>
</feature>
<accession>A0ABS9WFX4</accession>
<evidence type="ECO:0000313" key="3">
    <source>
        <dbReference type="Proteomes" id="UP001430755"/>
    </source>
</evidence>
<feature type="transmembrane region" description="Helical" evidence="1">
    <location>
        <begin position="424"/>
        <end position="445"/>
    </location>
</feature>
<feature type="transmembrane region" description="Helical" evidence="1">
    <location>
        <begin position="368"/>
        <end position="387"/>
    </location>
</feature>
<protein>
    <submittedName>
        <fullName evidence="2">YfhO family protein</fullName>
    </submittedName>
</protein>
<comment type="caution">
    <text evidence="2">The sequence shown here is derived from an EMBL/GenBank/DDBJ whole genome shotgun (WGS) entry which is preliminary data.</text>
</comment>
<feature type="transmembrane region" description="Helical" evidence="1">
    <location>
        <begin position="394"/>
        <end position="418"/>
    </location>
</feature>
<keyword evidence="1" id="KW-0812">Transmembrane</keyword>
<reference evidence="2" key="1">
    <citation type="submission" date="2021-11" db="EMBL/GenBank/DDBJ databases">
        <title>A Novel Adlercreutzia Species, isolated from a Allomyrina dichotoma larva feces.</title>
        <authorList>
            <person name="Suh M.K."/>
        </authorList>
    </citation>
    <scope>NUCLEOTIDE SEQUENCE</scope>
    <source>
        <strain evidence="2">JBNU-10</strain>
    </source>
</reference>
<feature type="transmembrane region" description="Helical" evidence="1">
    <location>
        <begin position="236"/>
        <end position="263"/>
    </location>
</feature>
<feature type="transmembrane region" description="Helical" evidence="1">
    <location>
        <begin position="138"/>
        <end position="155"/>
    </location>
</feature>
<organism evidence="2 3">
    <name type="scientific">Adlercreutzia faecimuris</name>
    <dbReference type="NCBI Taxonomy" id="2897341"/>
    <lineage>
        <taxon>Bacteria</taxon>
        <taxon>Bacillati</taxon>
        <taxon>Actinomycetota</taxon>
        <taxon>Coriobacteriia</taxon>
        <taxon>Eggerthellales</taxon>
        <taxon>Eggerthellaceae</taxon>
        <taxon>Adlercreutzia</taxon>
    </lineage>
</organism>
<feature type="transmembrane region" description="Helical" evidence="1">
    <location>
        <begin position="914"/>
        <end position="934"/>
    </location>
</feature>
<feature type="transmembrane region" description="Helical" evidence="1">
    <location>
        <begin position="284"/>
        <end position="305"/>
    </location>
</feature>
<gene>
    <name evidence="2" type="ORF">LPT13_05250</name>
</gene>
<feature type="transmembrane region" description="Helical" evidence="1">
    <location>
        <begin position="481"/>
        <end position="501"/>
    </location>
</feature>
<feature type="transmembrane region" description="Helical" evidence="1">
    <location>
        <begin position="317"/>
        <end position="336"/>
    </location>
</feature>
<evidence type="ECO:0000313" key="2">
    <source>
        <dbReference type="EMBL" id="MCI2241761.1"/>
    </source>
</evidence>
<name>A0ABS9WFX4_9ACTN</name>
<dbReference type="PANTHER" id="PTHR38454:SF1">
    <property type="entry name" value="INTEGRAL MEMBRANE PROTEIN"/>
    <property type="match status" value="1"/>
</dbReference>